<evidence type="ECO:0000259" key="1">
    <source>
        <dbReference type="Pfam" id="PF06985"/>
    </source>
</evidence>
<protein>
    <recommendedName>
        <fullName evidence="1">Heterokaryon incompatibility domain-containing protein</fullName>
    </recommendedName>
</protein>
<keyword evidence="3" id="KW-1185">Reference proteome</keyword>
<gene>
    <name evidence="2" type="ORF">CGXH109_LOCUS82103</name>
</gene>
<dbReference type="Proteomes" id="UP001152533">
    <property type="component" value="Unassembled WGS sequence"/>
</dbReference>
<comment type="caution">
    <text evidence="2">The sequence shown here is derived from an EMBL/GenBank/DDBJ whole genome shotgun (WGS) entry which is preliminary data.</text>
</comment>
<reference evidence="2" key="1">
    <citation type="submission" date="2022-08" db="EMBL/GenBank/DDBJ databases">
        <authorList>
            <person name="Giroux E."/>
            <person name="Giroux E."/>
        </authorList>
    </citation>
    <scope>NUCLEOTIDE SEQUENCE</scope>
    <source>
        <strain evidence="2">H1091258</strain>
    </source>
</reference>
<proteinExistence type="predicted"/>
<evidence type="ECO:0000313" key="3">
    <source>
        <dbReference type="Proteomes" id="UP001152533"/>
    </source>
</evidence>
<sequence>MLCEYCLPIFQGIDKPPHPDWKPPQYRTLEPLEKSHHPNWKSLETSAIQGYVLCKELHWKNRDRLSYDLTESSWTYYLFNTNVGQDHAMHLLFDITNRTAREEYFTVVPCRYLDPKLSIGSRNGKLPVSESLQAAREWMRLCSETHEGCKGPHQRDTLPTRLLELRATGVKLILTKAKKPTGTYAALSYCWGPPPYLFPRLTTSNMDDMLESEIPNALLPPAFREAISFVKDLGIHYVWIDCLCIVQDGTKSAADWKFESSNMKSVYSNCDLCLSLDRAASPQESILQGPTPEFMAPFEINTTGIFDAEGSSAESTKCVVFADNYFKNSLYRQPLGFRAWALQEKILPKRLLGFGDA</sequence>
<name>A0A9W4RX66_9PEZI</name>
<dbReference type="PANTHER" id="PTHR33112">
    <property type="entry name" value="DOMAIN PROTEIN, PUTATIVE-RELATED"/>
    <property type="match status" value="1"/>
</dbReference>
<dbReference type="PANTHER" id="PTHR33112:SF16">
    <property type="entry name" value="HETEROKARYON INCOMPATIBILITY DOMAIN-CONTAINING PROTEIN"/>
    <property type="match status" value="1"/>
</dbReference>
<feature type="domain" description="Heterokaryon incompatibility" evidence="1">
    <location>
        <begin position="184"/>
        <end position="344"/>
    </location>
</feature>
<dbReference type="Pfam" id="PF06985">
    <property type="entry name" value="HET"/>
    <property type="match status" value="1"/>
</dbReference>
<dbReference type="InterPro" id="IPR010730">
    <property type="entry name" value="HET"/>
</dbReference>
<evidence type="ECO:0000313" key="2">
    <source>
        <dbReference type="EMBL" id="CAI0649055.1"/>
    </source>
</evidence>
<organism evidence="2 3">
    <name type="scientific">Colletotrichum noveboracense</name>
    <dbReference type="NCBI Taxonomy" id="2664923"/>
    <lineage>
        <taxon>Eukaryota</taxon>
        <taxon>Fungi</taxon>
        <taxon>Dikarya</taxon>
        <taxon>Ascomycota</taxon>
        <taxon>Pezizomycotina</taxon>
        <taxon>Sordariomycetes</taxon>
        <taxon>Hypocreomycetidae</taxon>
        <taxon>Glomerellales</taxon>
        <taxon>Glomerellaceae</taxon>
        <taxon>Colletotrichum</taxon>
        <taxon>Colletotrichum gloeosporioides species complex</taxon>
    </lineage>
</organism>
<dbReference type="AlphaFoldDB" id="A0A9W4RX66"/>
<dbReference type="EMBL" id="CAMGZC010000642">
    <property type="protein sequence ID" value="CAI0649055.1"/>
    <property type="molecule type" value="Genomic_DNA"/>
</dbReference>
<accession>A0A9W4RX66</accession>